<dbReference type="InterPro" id="IPR011990">
    <property type="entry name" value="TPR-like_helical_dom_sf"/>
</dbReference>
<dbReference type="AlphaFoldDB" id="A0ABD0M182"/>
<reference evidence="1 2" key="1">
    <citation type="journal article" date="2023" name="Sci. Data">
        <title>Genome assembly of the Korean intertidal mud-creeper Batillaria attramentaria.</title>
        <authorList>
            <person name="Patra A.K."/>
            <person name="Ho P.T."/>
            <person name="Jun S."/>
            <person name="Lee S.J."/>
            <person name="Kim Y."/>
            <person name="Won Y.J."/>
        </authorList>
    </citation>
    <scope>NUCLEOTIDE SEQUENCE [LARGE SCALE GENOMIC DNA]</scope>
    <source>
        <strain evidence="1">Wonlab-2016</strain>
    </source>
</reference>
<comment type="caution">
    <text evidence="1">The sequence shown here is derived from an EMBL/GenBank/DDBJ whole genome shotgun (WGS) entry which is preliminary data.</text>
</comment>
<evidence type="ECO:0000313" key="1">
    <source>
        <dbReference type="EMBL" id="KAK7505670.1"/>
    </source>
</evidence>
<dbReference type="Proteomes" id="UP001519460">
    <property type="component" value="Unassembled WGS sequence"/>
</dbReference>
<name>A0ABD0M182_9CAEN</name>
<proteinExistence type="predicted"/>
<protein>
    <submittedName>
        <fullName evidence="1">Uncharacterized protein</fullName>
    </submittedName>
</protein>
<sequence>MLAVRRSRTITRDINAERNIKAIKVLSSQRMGVCSGAPVCSNTSVRVESLPWSARLGWPQLRLHSNSSHETVEKRLLQLMDMWEVEDAVALLRQSVLQGVVPNPGVVLNLQQQLSNLGEVECLLELHDFLKEHKLTSDTRFFQCLQQAYYNSGRISEGVAVLRLLYHRTRKFADVDVYFTLLTVMLLRHFPDHIGLILSFVTDLKDAEEPVLEPEASLWKCYMLTENWSKADELLLNNEELRVLVPYQVQRILHGIDKADFDRVTVFWRLLGVPFLRQRLRVLVAETLLVELVKKKDWLRLLKSLKHMQSQNLPLHADKLAPALHEIQRHLSPQYDEQIEELRLWCVSLQEGTG</sequence>
<gene>
    <name evidence="1" type="ORF">BaRGS_00002941</name>
</gene>
<dbReference type="EMBL" id="JACVVK020000009">
    <property type="protein sequence ID" value="KAK7505670.1"/>
    <property type="molecule type" value="Genomic_DNA"/>
</dbReference>
<dbReference type="Gene3D" id="1.25.40.10">
    <property type="entry name" value="Tetratricopeptide repeat domain"/>
    <property type="match status" value="1"/>
</dbReference>
<keyword evidence="2" id="KW-1185">Reference proteome</keyword>
<organism evidence="1 2">
    <name type="scientific">Batillaria attramentaria</name>
    <dbReference type="NCBI Taxonomy" id="370345"/>
    <lineage>
        <taxon>Eukaryota</taxon>
        <taxon>Metazoa</taxon>
        <taxon>Spiralia</taxon>
        <taxon>Lophotrochozoa</taxon>
        <taxon>Mollusca</taxon>
        <taxon>Gastropoda</taxon>
        <taxon>Caenogastropoda</taxon>
        <taxon>Sorbeoconcha</taxon>
        <taxon>Cerithioidea</taxon>
        <taxon>Batillariidae</taxon>
        <taxon>Batillaria</taxon>
    </lineage>
</organism>
<accession>A0ABD0M182</accession>
<evidence type="ECO:0000313" key="2">
    <source>
        <dbReference type="Proteomes" id="UP001519460"/>
    </source>
</evidence>